<evidence type="ECO:0000256" key="3">
    <source>
        <dbReference type="ARBA" id="ARBA00022840"/>
    </source>
</evidence>
<keyword evidence="1" id="KW-0813">Transport</keyword>
<reference evidence="5 6" key="1">
    <citation type="submission" date="2024-11" db="EMBL/GenBank/DDBJ databases">
        <authorList>
            <person name="Heng Y.C."/>
            <person name="Lim A.C.H."/>
            <person name="Lee J.K.Y."/>
            <person name="Kittelmann S."/>
        </authorList>
    </citation>
    <scope>NUCLEOTIDE SEQUENCE [LARGE SCALE GENOMIC DNA]</scope>
    <source>
        <strain evidence="5 6">WILCCON 0269</strain>
    </source>
</reference>
<gene>
    <name evidence="5" type="ORF">ACJDU8_00535</name>
</gene>
<dbReference type="RefSeq" id="WP_406790204.1">
    <property type="nucleotide sequence ID" value="NZ_JBJHZX010000001.1"/>
</dbReference>
<protein>
    <submittedName>
        <fullName evidence="5">ABC transporter ATP-binding protein</fullName>
    </submittedName>
</protein>
<dbReference type="InterPro" id="IPR051782">
    <property type="entry name" value="ABC_Transporter_VariousFunc"/>
</dbReference>
<dbReference type="PROSITE" id="PS00211">
    <property type="entry name" value="ABC_TRANSPORTER_1"/>
    <property type="match status" value="1"/>
</dbReference>
<dbReference type="SUPFAM" id="SSF52540">
    <property type="entry name" value="P-loop containing nucleoside triphosphate hydrolases"/>
    <property type="match status" value="1"/>
</dbReference>
<dbReference type="InterPro" id="IPR003593">
    <property type="entry name" value="AAA+_ATPase"/>
</dbReference>
<keyword evidence="3 5" id="KW-0067">ATP-binding</keyword>
<evidence type="ECO:0000259" key="4">
    <source>
        <dbReference type="PROSITE" id="PS50893"/>
    </source>
</evidence>
<organism evidence="5 6">
    <name type="scientific">Candidatus Clostridium eludens</name>
    <dbReference type="NCBI Taxonomy" id="3381663"/>
    <lineage>
        <taxon>Bacteria</taxon>
        <taxon>Bacillati</taxon>
        <taxon>Bacillota</taxon>
        <taxon>Clostridia</taxon>
        <taxon>Eubacteriales</taxon>
        <taxon>Clostridiaceae</taxon>
        <taxon>Clostridium</taxon>
    </lineage>
</organism>
<keyword evidence="2" id="KW-0547">Nucleotide-binding</keyword>
<keyword evidence="6" id="KW-1185">Reference proteome</keyword>
<dbReference type="SMART" id="SM00382">
    <property type="entry name" value="AAA"/>
    <property type="match status" value="1"/>
</dbReference>
<dbReference type="InterPro" id="IPR017871">
    <property type="entry name" value="ABC_transporter-like_CS"/>
</dbReference>
<dbReference type="GO" id="GO:0005524">
    <property type="term" value="F:ATP binding"/>
    <property type="evidence" value="ECO:0007669"/>
    <property type="project" value="UniProtKB-KW"/>
</dbReference>
<dbReference type="PANTHER" id="PTHR42939">
    <property type="entry name" value="ABC TRANSPORTER ATP-BINDING PROTEIN ALBC-RELATED"/>
    <property type="match status" value="1"/>
</dbReference>
<sequence length="213" mass="24305">MNIIEIKNLNKEIKGNKVLKNIDLELEPNKIYGFLGTNGSGKTMLFRAICGLIKPTTGEIKINNRTLHKDISFPPSVGVIIEMPGFWDYYSGFENLKILSSIKNIIDDNQIRNSIKRVGLDPDDKKIYKKYSLGMKQRLGIAQAIMEKPELIILDEPTNALDEDGINIIRKILLEEKERGATILIASHNKEELNLLSDYKFKMQDGELRKFIK</sequence>
<proteinExistence type="predicted"/>
<accession>A0ABW8SDH4</accession>
<dbReference type="PROSITE" id="PS50893">
    <property type="entry name" value="ABC_TRANSPORTER_2"/>
    <property type="match status" value="1"/>
</dbReference>
<name>A0ABW8SDH4_9CLOT</name>
<dbReference type="InterPro" id="IPR003439">
    <property type="entry name" value="ABC_transporter-like_ATP-bd"/>
</dbReference>
<evidence type="ECO:0000256" key="1">
    <source>
        <dbReference type="ARBA" id="ARBA00022448"/>
    </source>
</evidence>
<evidence type="ECO:0000256" key="2">
    <source>
        <dbReference type="ARBA" id="ARBA00022741"/>
    </source>
</evidence>
<evidence type="ECO:0000313" key="6">
    <source>
        <dbReference type="Proteomes" id="UP001623660"/>
    </source>
</evidence>
<dbReference type="EMBL" id="JBJHZX010000001">
    <property type="protein sequence ID" value="MFL0194082.1"/>
    <property type="molecule type" value="Genomic_DNA"/>
</dbReference>
<dbReference type="Proteomes" id="UP001623660">
    <property type="component" value="Unassembled WGS sequence"/>
</dbReference>
<evidence type="ECO:0000313" key="5">
    <source>
        <dbReference type="EMBL" id="MFL0194082.1"/>
    </source>
</evidence>
<dbReference type="Gene3D" id="3.40.50.300">
    <property type="entry name" value="P-loop containing nucleotide triphosphate hydrolases"/>
    <property type="match status" value="1"/>
</dbReference>
<dbReference type="PANTHER" id="PTHR42939:SF1">
    <property type="entry name" value="ABC TRANSPORTER ATP-BINDING PROTEIN ALBC-RELATED"/>
    <property type="match status" value="1"/>
</dbReference>
<feature type="domain" description="ABC transporter" evidence="4">
    <location>
        <begin position="4"/>
        <end position="212"/>
    </location>
</feature>
<dbReference type="InterPro" id="IPR027417">
    <property type="entry name" value="P-loop_NTPase"/>
</dbReference>
<dbReference type="Pfam" id="PF00005">
    <property type="entry name" value="ABC_tran"/>
    <property type="match status" value="1"/>
</dbReference>
<comment type="caution">
    <text evidence="5">The sequence shown here is derived from an EMBL/GenBank/DDBJ whole genome shotgun (WGS) entry which is preliminary data.</text>
</comment>